<proteinExistence type="predicted"/>
<protein>
    <submittedName>
        <fullName evidence="2">Uncharacterized protein</fullName>
    </submittedName>
</protein>
<feature type="region of interest" description="Disordered" evidence="1">
    <location>
        <begin position="1"/>
        <end position="34"/>
    </location>
</feature>
<reference evidence="2 3" key="1">
    <citation type="journal article" date="2014" name="J. Biotechnol.">
        <title>Complete genome sequence of the actinobacterium Amycolatopsis japonica MG417-CF17(T) (=DSM 44213T) producing (S,S)-N,N'-ethylenediaminedisuccinic acid.</title>
        <authorList>
            <person name="Stegmann E."/>
            <person name="Albersmeier A."/>
            <person name="Spohn M."/>
            <person name="Gert H."/>
            <person name="Weber T."/>
            <person name="Wohlleben W."/>
            <person name="Kalinowski J."/>
            <person name="Ruckert C."/>
        </authorList>
    </citation>
    <scope>NUCLEOTIDE SEQUENCE [LARGE SCALE GENOMIC DNA]</scope>
    <source>
        <strain evidence="3">MG417-CF17 (DSM 44213)</strain>
    </source>
</reference>
<name>A0A075UPP5_9PSEU</name>
<dbReference type="KEGG" id="aja:AJAP_16370"/>
<feature type="compositionally biased region" description="Basic and acidic residues" evidence="1">
    <location>
        <begin position="17"/>
        <end position="31"/>
    </location>
</feature>
<dbReference type="RefSeq" id="WP_148311517.1">
    <property type="nucleotide sequence ID" value="NZ_CP008953.1"/>
</dbReference>
<dbReference type="HOGENOM" id="CLU_665058_0_0_11"/>
<accession>A0A075UPP5</accession>
<dbReference type="AlphaFoldDB" id="A0A075UPP5"/>
<sequence length="417" mass="43855">MNEREVDRQRLGSSGPARDRSARSRATEDKLPPGVLPGVANVANLQRLAGNKAVTAYLGAKKPGLPVQRDVNKRGTFAGWGGTNDSSVMVNANASVDVADGNRSVSHPAWFLSNATETVEVDPGATGTVLLRLPWYWHHHGIVQEPGRLYGTNERHIHAGGGPIDYWVSAPFTVTPEGRVAFANTTPGGTIGAAGYLEGVPTITSRDGENSGTLTVSVVFRALQSTTTTDTGTRTTTTTLTGTGTGAATPGGVGGSVTTGGSYAVSEANSHAVGMTVSGTTSVTCSFAVNLRVRIPPKITKMKTIFYSAEGRFRSGNDGILGVNEWWASLPAPVRELIVSGRKPVRITGRASRTGSPERNERVIAGRIDDVTRRLHNVAGRMEVVPDSEFTVPNERSVVIRVEYTAAEARAGGAGSP</sequence>
<evidence type="ECO:0000256" key="1">
    <source>
        <dbReference type="SAM" id="MobiDB-lite"/>
    </source>
</evidence>
<evidence type="ECO:0000313" key="2">
    <source>
        <dbReference type="EMBL" id="AIG76147.1"/>
    </source>
</evidence>
<organism evidence="2 3">
    <name type="scientific">Amycolatopsis japonica</name>
    <dbReference type="NCBI Taxonomy" id="208439"/>
    <lineage>
        <taxon>Bacteria</taxon>
        <taxon>Bacillati</taxon>
        <taxon>Actinomycetota</taxon>
        <taxon>Actinomycetes</taxon>
        <taxon>Pseudonocardiales</taxon>
        <taxon>Pseudonocardiaceae</taxon>
        <taxon>Amycolatopsis</taxon>
        <taxon>Amycolatopsis japonica group</taxon>
    </lineage>
</organism>
<keyword evidence="3" id="KW-1185">Reference proteome</keyword>
<dbReference type="EMBL" id="CP008953">
    <property type="protein sequence ID" value="AIG76147.1"/>
    <property type="molecule type" value="Genomic_DNA"/>
</dbReference>
<feature type="compositionally biased region" description="Basic and acidic residues" evidence="1">
    <location>
        <begin position="1"/>
        <end position="10"/>
    </location>
</feature>
<gene>
    <name evidence="2" type="ORF">AJAP_16370</name>
</gene>
<dbReference type="Proteomes" id="UP000028492">
    <property type="component" value="Chromosome"/>
</dbReference>
<evidence type="ECO:0000313" key="3">
    <source>
        <dbReference type="Proteomes" id="UP000028492"/>
    </source>
</evidence>